<comment type="caution">
    <text evidence="1">The sequence shown here is derived from an EMBL/GenBank/DDBJ whole genome shotgun (WGS) entry which is preliminary data.</text>
</comment>
<dbReference type="RefSeq" id="WP_132591424.1">
    <property type="nucleotide sequence ID" value="NZ_SMKO01000003.1"/>
</dbReference>
<reference evidence="1 2" key="1">
    <citation type="submission" date="2019-03" db="EMBL/GenBank/DDBJ databases">
        <title>Draft genome sequences of novel Actinobacteria.</title>
        <authorList>
            <person name="Sahin N."/>
            <person name="Ay H."/>
            <person name="Saygin H."/>
        </authorList>
    </citation>
    <scope>NUCLEOTIDE SEQUENCE [LARGE SCALE GENOMIC DNA]</scope>
    <source>
        <strain evidence="1 2">KC310</strain>
    </source>
</reference>
<evidence type="ECO:0000313" key="1">
    <source>
        <dbReference type="EMBL" id="TDD12265.1"/>
    </source>
</evidence>
<organism evidence="1 2">
    <name type="scientific">Nonomuraea deserti</name>
    <dbReference type="NCBI Taxonomy" id="1848322"/>
    <lineage>
        <taxon>Bacteria</taxon>
        <taxon>Bacillati</taxon>
        <taxon>Actinomycetota</taxon>
        <taxon>Actinomycetes</taxon>
        <taxon>Streptosporangiales</taxon>
        <taxon>Streptosporangiaceae</taxon>
        <taxon>Nonomuraea</taxon>
    </lineage>
</organism>
<proteinExistence type="predicted"/>
<sequence length="105" mass="11707">MSSSGALYAYSGIRQRAGVVCDTAEDLRIARRDWKRKVDSPETDFELDGPAAAVTDVREAWEKELTVYREVLEKWCLATRASAAGFESVEDYLESRSTPSSGDRP</sequence>
<dbReference type="Proteomes" id="UP000295258">
    <property type="component" value="Unassembled WGS sequence"/>
</dbReference>
<dbReference type="EMBL" id="SMKO01000003">
    <property type="protein sequence ID" value="TDD12265.1"/>
    <property type="molecule type" value="Genomic_DNA"/>
</dbReference>
<keyword evidence="2" id="KW-1185">Reference proteome</keyword>
<gene>
    <name evidence="1" type="ORF">E1292_02180</name>
</gene>
<protein>
    <submittedName>
        <fullName evidence="1">Uncharacterized protein</fullName>
    </submittedName>
</protein>
<evidence type="ECO:0000313" key="2">
    <source>
        <dbReference type="Proteomes" id="UP000295258"/>
    </source>
</evidence>
<accession>A0A4R4WAH2</accession>
<dbReference type="AlphaFoldDB" id="A0A4R4WAH2"/>
<name>A0A4R4WAH2_9ACTN</name>